<evidence type="ECO:0000256" key="5">
    <source>
        <dbReference type="ARBA" id="ARBA00022898"/>
    </source>
</evidence>
<gene>
    <name evidence="7" type="ORF">WG78_07225</name>
</gene>
<evidence type="ECO:0000256" key="2">
    <source>
        <dbReference type="ARBA" id="ARBA00008954"/>
    </source>
</evidence>
<dbReference type="Pfam" id="PF00202">
    <property type="entry name" value="Aminotran_3"/>
    <property type="match status" value="1"/>
</dbReference>
<dbReference type="InterPro" id="IPR005814">
    <property type="entry name" value="Aminotrans_3"/>
</dbReference>
<dbReference type="GO" id="GO:0030170">
    <property type="term" value="F:pyridoxal phosphate binding"/>
    <property type="evidence" value="ECO:0007669"/>
    <property type="project" value="InterPro"/>
</dbReference>
<comment type="similarity">
    <text evidence="2 6">Belongs to the class-III pyridoxal-phosphate-dependent aminotransferase family.</text>
</comment>
<comment type="cofactor">
    <cofactor evidence="1">
        <name>pyridoxal 5'-phosphate</name>
        <dbReference type="ChEBI" id="CHEBI:597326"/>
    </cofactor>
</comment>
<dbReference type="CDD" id="cd00610">
    <property type="entry name" value="OAT_like"/>
    <property type="match status" value="1"/>
</dbReference>
<dbReference type="STRING" id="857265.WG78_07225"/>
<dbReference type="PROSITE" id="PS00600">
    <property type="entry name" value="AA_TRANSFER_CLASS_3"/>
    <property type="match status" value="1"/>
</dbReference>
<dbReference type="PATRIC" id="fig|857265.3.peg.1484"/>
<dbReference type="InterPro" id="IPR015421">
    <property type="entry name" value="PyrdxlP-dep_Trfase_major"/>
</dbReference>
<dbReference type="Gene3D" id="3.40.640.10">
    <property type="entry name" value="Type I PLP-dependent aspartate aminotransferase-like (Major domain)"/>
    <property type="match status" value="1"/>
</dbReference>
<dbReference type="InterPro" id="IPR015424">
    <property type="entry name" value="PyrdxlP-dep_Trfase"/>
</dbReference>
<dbReference type="PANTHER" id="PTHR43094">
    <property type="entry name" value="AMINOTRANSFERASE"/>
    <property type="match status" value="1"/>
</dbReference>
<proteinExistence type="inferred from homology"/>
<name>A0A0N0XL98_9NEIS</name>
<comment type="caution">
    <text evidence="7">The sequence shown here is derived from an EMBL/GenBank/DDBJ whole genome shotgun (WGS) entry which is preliminary data.</text>
</comment>
<dbReference type="RefSeq" id="WP_053937127.1">
    <property type="nucleotide sequence ID" value="NZ_LAQT01000004.1"/>
</dbReference>
<dbReference type="SUPFAM" id="SSF53383">
    <property type="entry name" value="PLP-dependent transferases"/>
    <property type="match status" value="1"/>
</dbReference>
<dbReference type="PANTHER" id="PTHR43094:SF1">
    <property type="entry name" value="AMINOTRANSFERASE CLASS-III"/>
    <property type="match status" value="1"/>
</dbReference>
<keyword evidence="5 6" id="KW-0663">Pyridoxal phosphate</keyword>
<keyword evidence="3 7" id="KW-0032">Aminotransferase</keyword>
<dbReference type="EC" id="2.6.1.18" evidence="7"/>
<keyword evidence="7" id="KW-0670">Pyruvate</keyword>
<sequence>MGTTHDIPVINAEAAWLPFTGNRAFKDNPAQRTLVSAKGAYYQNAAGQTLFDCLSGLWCTPLGHGHPAIVETLKRQAETLDYGTGFQFSNPQTLRLAERIAERAPAGLDHVFFTNSGSESIDTALKIAIGYHRLRGEATRFRMIGRERGYHGVGFGGVSVGGMVANRKMFAPLMLNGVDHLPHTHNLSEMAFSRGQPKWGAHLADELEKLVALHDASSIAAVIVEPMAGSTGVLAPPEGYLQRLRDICTRHGILLIFDEVICGFGRLGDWFAASRFGVTPDMICFAKTITNGVVPLGGVIVRPEIYQAFMTGPAHAVEFMHGYTYSGHPLAAAVGNTVLDLIDSEGHLQHARALEPVLENAVHALRDESSITDIRNMGLAAAVDLAPIPGQPGLRGYRVFEAGLQKGHLFRVTGDTVAMGPPFIAQPAEIETMTACLRDLIRSVPNH</sequence>
<reference evidence="7 8" key="1">
    <citation type="submission" date="2015-07" db="EMBL/GenBank/DDBJ databases">
        <title>Draft genome sequence of the Amantichitinum ursilacus IGB-41, a new chitin-degrading bacterium.</title>
        <authorList>
            <person name="Kirstahler P."/>
            <person name="Guenther M."/>
            <person name="Grumaz C."/>
            <person name="Rupp S."/>
            <person name="Zibek S."/>
            <person name="Sohn K."/>
        </authorList>
    </citation>
    <scope>NUCLEOTIDE SEQUENCE [LARGE SCALE GENOMIC DNA]</scope>
    <source>
        <strain evidence="7 8">IGB-41</strain>
    </source>
</reference>
<evidence type="ECO:0000313" key="7">
    <source>
        <dbReference type="EMBL" id="KPC53895.1"/>
    </source>
</evidence>
<keyword evidence="8" id="KW-1185">Reference proteome</keyword>
<dbReference type="Proteomes" id="UP000037939">
    <property type="component" value="Unassembled WGS sequence"/>
</dbReference>
<dbReference type="PIRSF" id="PIRSF000521">
    <property type="entry name" value="Transaminase_4ab_Lys_Orn"/>
    <property type="match status" value="1"/>
</dbReference>
<dbReference type="InterPro" id="IPR015422">
    <property type="entry name" value="PyrdxlP-dep_Trfase_small"/>
</dbReference>
<dbReference type="InterPro" id="IPR049704">
    <property type="entry name" value="Aminotrans_3_PPA_site"/>
</dbReference>
<evidence type="ECO:0000256" key="1">
    <source>
        <dbReference type="ARBA" id="ARBA00001933"/>
    </source>
</evidence>
<accession>A0A0N0XL98</accession>
<dbReference type="FunFam" id="3.40.640.10:FF:000014">
    <property type="entry name" value="Adenosylmethionine-8-amino-7-oxononanoate aminotransferase, probable"/>
    <property type="match status" value="1"/>
</dbReference>
<keyword evidence="4 7" id="KW-0808">Transferase</keyword>
<dbReference type="AlphaFoldDB" id="A0A0N0XL98"/>
<dbReference type="GO" id="GO:0016223">
    <property type="term" value="F:beta-alanine:pyruvate transaminase activity"/>
    <property type="evidence" value="ECO:0007669"/>
    <property type="project" value="UniProtKB-EC"/>
</dbReference>
<dbReference type="OrthoDB" id="3398487at2"/>
<dbReference type="Gene3D" id="3.90.1150.10">
    <property type="entry name" value="Aspartate Aminotransferase, domain 1"/>
    <property type="match status" value="1"/>
</dbReference>
<organism evidence="7 8">
    <name type="scientific">Amantichitinum ursilacus</name>
    <dbReference type="NCBI Taxonomy" id="857265"/>
    <lineage>
        <taxon>Bacteria</taxon>
        <taxon>Pseudomonadati</taxon>
        <taxon>Pseudomonadota</taxon>
        <taxon>Betaproteobacteria</taxon>
        <taxon>Neisseriales</taxon>
        <taxon>Chitinibacteraceae</taxon>
        <taxon>Amantichitinum</taxon>
    </lineage>
</organism>
<evidence type="ECO:0000313" key="8">
    <source>
        <dbReference type="Proteomes" id="UP000037939"/>
    </source>
</evidence>
<evidence type="ECO:0000256" key="3">
    <source>
        <dbReference type="ARBA" id="ARBA00022576"/>
    </source>
</evidence>
<evidence type="ECO:0000256" key="6">
    <source>
        <dbReference type="RuleBase" id="RU003560"/>
    </source>
</evidence>
<protein>
    <submittedName>
        <fullName evidence="7">Omega-amino acid--pyruvate aminotransferase</fullName>
        <ecNumber evidence="7">2.6.1.18</ecNumber>
    </submittedName>
</protein>
<evidence type="ECO:0000256" key="4">
    <source>
        <dbReference type="ARBA" id="ARBA00022679"/>
    </source>
</evidence>
<dbReference type="EMBL" id="LAQT01000004">
    <property type="protein sequence ID" value="KPC53895.1"/>
    <property type="molecule type" value="Genomic_DNA"/>
</dbReference>